<accession>A0ABT7ZU64</accession>
<dbReference type="PROSITE" id="PS01124">
    <property type="entry name" value="HTH_ARAC_FAMILY_2"/>
    <property type="match status" value="1"/>
</dbReference>
<organism evidence="4 5">
    <name type="scientific">Winogradskyella bathintestinalis</name>
    <dbReference type="NCBI Taxonomy" id="3035208"/>
    <lineage>
        <taxon>Bacteria</taxon>
        <taxon>Pseudomonadati</taxon>
        <taxon>Bacteroidota</taxon>
        <taxon>Flavobacteriia</taxon>
        <taxon>Flavobacteriales</taxon>
        <taxon>Flavobacteriaceae</taxon>
        <taxon>Winogradskyella</taxon>
    </lineage>
</organism>
<dbReference type="Gene3D" id="1.10.10.60">
    <property type="entry name" value="Homeodomain-like"/>
    <property type="match status" value="2"/>
</dbReference>
<dbReference type="PANTHER" id="PTHR47893:SF1">
    <property type="entry name" value="REGULATORY PROTEIN PCHR"/>
    <property type="match status" value="1"/>
</dbReference>
<keyword evidence="1" id="KW-0805">Transcription regulation</keyword>
<evidence type="ECO:0000313" key="4">
    <source>
        <dbReference type="EMBL" id="MDN3492560.1"/>
    </source>
</evidence>
<dbReference type="Pfam" id="PF12833">
    <property type="entry name" value="HTH_18"/>
    <property type="match status" value="1"/>
</dbReference>
<evidence type="ECO:0000256" key="2">
    <source>
        <dbReference type="ARBA" id="ARBA00023163"/>
    </source>
</evidence>
<comment type="caution">
    <text evidence="4">The sequence shown here is derived from an EMBL/GenBank/DDBJ whole genome shotgun (WGS) entry which is preliminary data.</text>
</comment>
<evidence type="ECO:0000259" key="3">
    <source>
        <dbReference type="PROSITE" id="PS01124"/>
    </source>
</evidence>
<keyword evidence="5" id="KW-1185">Reference proteome</keyword>
<dbReference type="SUPFAM" id="SSF46689">
    <property type="entry name" value="Homeodomain-like"/>
    <property type="match status" value="2"/>
</dbReference>
<dbReference type="RefSeq" id="WP_290206252.1">
    <property type="nucleotide sequence ID" value="NZ_JASDDK010000002.1"/>
</dbReference>
<reference evidence="4 5" key="1">
    <citation type="journal article" date="2023" name="Int. J. Syst. Evol. Microbiol.">
        <title>Winogradskyella bathintestinalis sp. nov., isolated from the intestine of the deep-sea loosejaw dragonfish, Malacosteus niger.</title>
        <authorList>
            <person name="Uniacke-Lowe S."/>
            <person name="Johnson C.N."/>
            <person name="Stanton C."/>
            <person name="Hill C."/>
            <person name="Ross P."/>
        </authorList>
    </citation>
    <scope>NUCLEOTIDE SEQUENCE [LARGE SCALE GENOMIC DNA]</scope>
    <source>
        <strain evidence="4 5">APC 3343</strain>
    </source>
</reference>
<feature type="domain" description="HTH araC/xylS-type" evidence="3">
    <location>
        <begin position="237"/>
        <end position="335"/>
    </location>
</feature>
<keyword evidence="2" id="KW-0804">Transcription</keyword>
<gene>
    <name evidence="4" type="ORF">QMA06_07500</name>
</gene>
<sequence>MKICKVSSIPLKEVIISIAQCFNVDYHESCSEYYLELPHTIGKGQIRGINFDNGLGIIIYQCEFYEDIRIDFTVDQIHPIKYIYSVNGPVYHRFADEKDTHEIAQYKCAIVASNTTNGHILSFKKNVKTDIVSLEINREIFLKSTICEMTGVTEDLRKLYQDVLAENTFYHDGFYGIEFKTLLTNISQYENLKLVRKFYLESIGLQIFVNQLLQFEDDQLNESNKTILRINEIKRIEKTTSYISQNLDEDLSISALSRASGLNPNKLQTGFKHLYNFTVNEFVINVRLETAYQILQNEDINVSETVSRIGLKSLSYFSKIFKEKYHISPSVFKDLNDR</sequence>
<name>A0ABT7ZU64_9FLAO</name>
<dbReference type="EMBL" id="JASDDK010000002">
    <property type="protein sequence ID" value="MDN3492560.1"/>
    <property type="molecule type" value="Genomic_DNA"/>
</dbReference>
<protein>
    <submittedName>
        <fullName evidence="4">AraC family transcriptional regulator</fullName>
    </submittedName>
</protein>
<dbReference type="SMART" id="SM00342">
    <property type="entry name" value="HTH_ARAC"/>
    <property type="match status" value="1"/>
</dbReference>
<proteinExistence type="predicted"/>
<dbReference type="Proteomes" id="UP001231197">
    <property type="component" value="Unassembled WGS sequence"/>
</dbReference>
<dbReference type="PANTHER" id="PTHR47893">
    <property type="entry name" value="REGULATORY PROTEIN PCHR"/>
    <property type="match status" value="1"/>
</dbReference>
<dbReference type="InterPro" id="IPR053142">
    <property type="entry name" value="PchR_regulatory_protein"/>
</dbReference>
<evidence type="ECO:0000256" key="1">
    <source>
        <dbReference type="ARBA" id="ARBA00023015"/>
    </source>
</evidence>
<dbReference type="InterPro" id="IPR018060">
    <property type="entry name" value="HTH_AraC"/>
</dbReference>
<dbReference type="InterPro" id="IPR009057">
    <property type="entry name" value="Homeodomain-like_sf"/>
</dbReference>
<evidence type="ECO:0000313" key="5">
    <source>
        <dbReference type="Proteomes" id="UP001231197"/>
    </source>
</evidence>